<protein>
    <recommendedName>
        <fullName evidence="2">CBM6 domain-containing protein</fullName>
    </recommendedName>
</protein>
<dbReference type="RefSeq" id="WP_007278933.1">
    <property type="nucleotide sequence ID" value="NZ_ABCK01000010.1"/>
</dbReference>
<comment type="caution">
    <text evidence="3">The sequence shown here is derived from an EMBL/GenBank/DDBJ whole genome shotgun (WGS) entry which is preliminary data.</text>
</comment>
<name>A6DM30_9BACT</name>
<reference evidence="3 4" key="1">
    <citation type="journal article" date="2010" name="J. Bacteriol.">
        <title>Genome sequence of Lentisphaera araneosa HTCC2155T, the type species of the order Lentisphaerales in the phylum Lentisphaerae.</title>
        <authorList>
            <person name="Thrash J.C."/>
            <person name="Cho J.C."/>
            <person name="Vergin K.L."/>
            <person name="Morris R.M."/>
            <person name="Giovannoni S.J."/>
        </authorList>
    </citation>
    <scope>NUCLEOTIDE SEQUENCE [LARGE SCALE GENOMIC DNA]</scope>
    <source>
        <strain evidence="3 4">HTCC2155</strain>
    </source>
</reference>
<proteinExistence type="predicted"/>
<dbReference type="GO" id="GO:0030246">
    <property type="term" value="F:carbohydrate binding"/>
    <property type="evidence" value="ECO:0007669"/>
    <property type="project" value="InterPro"/>
</dbReference>
<dbReference type="InterPro" id="IPR006584">
    <property type="entry name" value="Cellulose-bd_IV"/>
</dbReference>
<keyword evidence="1" id="KW-0732">Signal</keyword>
<sequence length="178" mass="19884">MNYILIFFITTFAIYAQNSPSLIDSNKSDYFLTISSVKKIEAETFNKKSQGMKIENCSEGGKHLAYINNGHWIMFKGIKNPDGFSRFTARVSCGNNHGGTIEIRMGSQTGELIGSCHVKPTGGWTNWESVSCEIKELKSTVNLYLVFTGNANGIFNLNWFGFEKGATKIKKSPKLIYI</sequence>
<evidence type="ECO:0000313" key="4">
    <source>
        <dbReference type="Proteomes" id="UP000004947"/>
    </source>
</evidence>
<accession>A6DM30</accession>
<dbReference type="PROSITE" id="PS51175">
    <property type="entry name" value="CBM6"/>
    <property type="match status" value="1"/>
</dbReference>
<dbReference type="Pfam" id="PF03422">
    <property type="entry name" value="CBM_6"/>
    <property type="match status" value="1"/>
</dbReference>
<dbReference type="EMBL" id="ABCK01000010">
    <property type="protein sequence ID" value="EDM27328.1"/>
    <property type="molecule type" value="Genomic_DNA"/>
</dbReference>
<dbReference type="CDD" id="cd04084">
    <property type="entry name" value="CBM6_xylanase-like"/>
    <property type="match status" value="1"/>
</dbReference>
<dbReference type="Gene3D" id="2.60.120.260">
    <property type="entry name" value="Galactose-binding domain-like"/>
    <property type="match status" value="1"/>
</dbReference>
<dbReference type="SMART" id="SM00606">
    <property type="entry name" value="CBD_IV"/>
    <property type="match status" value="1"/>
</dbReference>
<dbReference type="STRING" id="313628.LNTAR_21480"/>
<dbReference type="SUPFAM" id="SSF49785">
    <property type="entry name" value="Galactose-binding domain-like"/>
    <property type="match status" value="1"/>
</dbReference>
<dbReference type="InterPro" id="IPR005084">
    <property type="entry name" value="CBM6"/>
</dbReference>
<dbReference type="InterPro" id="IPR008979">
    <property type="entry name" value="Galactose-bd-like_sf"/>
</dbReference>
<evidence type="ECO:0000259" key="2">
    <source>
        <dbReference type="PROSITE" id="PS51175"/>
    </source>
</evidence>
<organism evidence="3 4">
    <name type="scientific">Lentisphaera araneosa HTCC2155</name>
    <dbReference type="NCBI Taxonomy" id="313628"/>
    <lineage>
        <taxon>Bacteria</taxon>
        <taxon>Pseudomonadati</taxon>
        <taxon>Lentisphaerota</taxon>
        <taxon>Lentisphaeria</taxon>
        <taxon>Lentisphaerales</taxon>
        <taxon>Lentisphaeraceae</taxon>
        <taxon>Lentisphaera</taxon>
    </lineage>
</organism>
<dbReference type="eggNOG" id="COG3507">
    <property type="taxonomic scope" value="Bacteria"/>
</dbReference>
<keyword evidence="4" id="KW-1185">Reference proteome</keyword>
<dbReference type="OrthoDB" id="6387072at2"/>
<evidence type="ECO:0000256" key="1">
    <source>
        <dbReference type="ARBA" id="ARBA00022729"/>
    </source>
</evidence>
<dbReference type="AlphaFoldDB" id="A6DM30"/>
<evidence type="ECO:0000313" key="3">
    <source>
        <dbReference type="EMBL" id="EDM27328.1"/>
    </source>
</evidence>
<gene>
    <name evidence="3" type="ORF">LNTAR_21480</name>
</gene>
<dbReference type="Proteomes" id="UP000004947">
    <property type="component" value="Unassembled WGS sequence"/>
</dbReference>
<feature type="domain" description="CBM6" evidence="2">
    <location>
        <begin position="38"/>
        <end position="163"/>
    </location>
</feature>